<dbReference type="SUPFAM" id="SSF103473">
    <property type="entry name" value="MFS general substrate transporter"/>
    <property type="match status" value="1"/>
</dbReference>
<evidence type="ECO:0000256" key="1">
    <source>
        <dbReference type="ARBA" id="ARBA00004651"/>
    </source>
</evidence>
<feature type="transmembrane region" description="Helical" evidence="7">
    <location>
        <begin position="417"/>
        <end position="438"/>
    </location>
</feature>
<dbReference type="GO" id="GO:0022857">
    <property type="term" value="F:transmembrane transporter activity"/>
    <property type="evidence" value="ECO:0007669"/>
    <property type="project" value="InterPro"/>
</dbReference>
<feature type="transmembrane region" description="Helical" evidence="7">
    <location>
        <begin position="444"/>
        <end position="473"/>
    </location>
</feature>
<feature type="transmembrane region" description="Helical" evidence="7">
    <location>
        <begin position="92"/>
        <end position="111"/>
    </location>
</feature>
<dbReference type="Pfam" id="PF07690">
    <property type="entry name" value="MFS_1"/>
    <property type="match status" value="1"/>
</dbReference>
<feature type="transmembrane region" description="Helical" evidence="7">
    <location>
        <begin position="282"/>
        <end position="306"/>
    </location>
</feature>
<dbReference type="InterPro" id="IPR005829">
    <property type="entry name" value="Sugar_transporter_CS"/>
</dbReference>
<keyword evidence="10" id="KW-1185">Reference proteome</keyword>
<feature type="transmembrane region" description="Helical" evidence="7">
    <location>
        <begin position="245"/>
        <end position="262"/>
    </location>
</feature>
<keyword evidence="3" id="KW-1003">Cell membrane</keyword>
<feature type="transmembrane region" description="Helical" evidence="7">
    <location>
        <begin position="24"/>
        <end position="49"/>
    </location>
</feature>
<keyword evidence="2" id="KW-0813">Transport</keyword>
<evidence type="ECO:0000256" key="2">
    <source>
        <dbReference type="ARBA" id="ARBA00022448"/>
    </source>
</evidence>
<keyword evidence="5 7" id="KW-1133">Transmembrane helix</keyword>
<sequence length="494" mass="50452">MNDDGGRANLAAIPGHTRPDPRRWAALVVLCTATFIIILDGSIVFVAVPSMSMDLALTPSAVQWVVSSYLLSFGGLLLLGGRIADLLGRRRMFMLGSGLLAVSALLCGLAWSVEILIAARVLQGFSAAIMTPTALSILVNMFAEGRERNKALGVWSSAGGVGGTVGALLGGPLTSGPGWSWIFYVNIPFAVLMVVLSPLLLKESFDRTRARTFDVAGALTSTAALVLLVFAIVDAPTAGWGSGQTIGLFVAVLVLLVAFVAVERRSASPLLPLHYFRGRGFVGGNLVIVAVGMVVHGGMGFIMTQYAQIYLGYSPVQYGLMFAVMTVLTIVGSALAGGPLVLRFGPRPVAVAGLLLIGASALSLSAISVPGSFVDDMLLGMLLFGPGLGLAFVAGSVAGLAGVPARDSGVASGVNNASFHIGGALGIAIMSTVALTAASGPNPAAATVAGFGVAFVVAIGFAVLGILAALVLLRRPSHTATTTVITPDRGRRAA</sequence>
<dbReference type="Gene3D" id="1.20.1720.10">
    <property type="entry name" value="Multidrug resistance protein D"/>
    <property type="match status" value="1"/>
</dbReference>
<dbReference type="InterPro" id="IPR011701">
    <property type="entry name" value="MFS"/>
</dbReference>
<dbReference type="RefSeq" id="WP_133908001.1">
    <property type="nucleotide sequence ID" value="NZ_SOCP01000021.1"/>
</dbReference>
<dbReference type="AlphaFoldDB" id="A0A4R7UWA3"/>
<organism evidence="9 10">
    <name type="scientific">Actinophytocola oryzae</name>
    <dbReference type="NCBI Taxonomy" id="502181"/>
    <lineage>
        <taxon>Bacteria</taxon>
        <taxon>Bacillati</taxon>
        <taxon>Actinomycetota</taxon>
        <taxon>Actinomycetes</taxon>
        <taxon>Pseudonocardiales</taxon>
        <taxon>Pseudonocardiaceae</taxon>
    </lineage>
</organism>
<feature type="transmembrane region" description="Helical" evidence="7">
    <location>
        <begin position="61"/>
        <end position="80"/>
    </location>
</feature>
<feature type="transmembrane region" description="Helical" evidence="7">
    <location>
        <begin position="381"/>
        <end position="405"/>
    </location>
</feature>
<feature type="transmembrane region" description="Helical" evidence="7">
    <location>
        <begin position="318"/>
        <end position="342"/>
    </location>
</feature>
<evidence type="ECO:0000313" key="10">
    <source>
        <dbReference type="Proteomes" id="UP000294927"/>
    </source>
</evidence>
<reference evidence="9 10" key="1">
    <citation type="submission" date="2019-03" db="EMBL/GenBank/DDBJ databases">
        <title>Genomic Encyclopedia of Archaeal and Bacterial Type Strains, Phase II (KMG-II): from individual species to whole genera.</title>
        <authorList>
            <person name="Goeker M."/>
        </authorList>
    </citation>
    <scope>NUCLEOTIDE SEQUENCE [LARGE SCALE GENOMIC DNA]</scope>
    <source>
        <strain evidence="9 10">DSM 45499</strain>
    </source>
</reference>
<evidence type="ECO:0000256" key="7">
    <source>
        <dbReference type="SAM" id="Phobius"/>
    </source>
</evidence>
<protein>
    <submittedName>
        <fullName evidence="9">EmrB/QacA subfamily drug resistance transporter</fullName>
    </submittedName>
</protein>
<feature type="transmembrane region" description="Helical" evidence="7">
    <location>
        <begin position="349"/>
        <end position="369"/>
    </location>
</feature>
<dbReference type="PANTHER" id="PTHR42718">
    <property type="entry name" value="MAJOR FACILITATOR SUPERFAMILY MULTIDRUG TRANSPORTER MFSC"/>
    <property type="match status" value="1"/>
</dbReference>
<evidence type="ECO:0000313" key="9">
    <source>
        <dbReference type="EMBL" id="TDV41063.1"/>
    </source>
</evidence>
<evidence type="ECO:0000259" key="8">
    <source>
        <dbReference type="PROSITE" id="PS50850"/>
    </source>
</evidence>
<evidence type="ECO:0000256" key="5">
    <source>
        <dbReference type="ARBA" id="ARBA00022989"/>
    </source>
</evidence>
<accession>A0A4R7UWA3</accession>
<dbReference type="PANTHER" id="PTHR42718:SF46">
    <property type="entry name" value="BLR6921 PROTEIN"/>
    <property type="match status" value="1"/>
</dbReference>
<dbReference type="PROSITE" id="PS50850">
    <property type="entry name" value="MFS"/>
    <property type="match status" value="1"/>
</dbReference>
<feature type="transmembrane region" description="Helical" evidence="7">
    <location>
        <begin position="181"/>
        <end position="201"/>
    </location>
</feature>
<keyword evidence="6 7" id="KW-0472">Membrane</keyword>
<dbReference type="PROSITE" id="PS00216">
    <property type="entry name" value="SUGAR_TRANSPORT_1"/>
    <property type="match status" value="1"/>
</dbReference>
<evidence type="ECO:0000256" key="6">
    <source>
        <dbReference type="ARBA" id="ARBA00023136"/>
    </source>
</evidence>
<dbReference type="Gene3D" id="1.20.1250.20">
    <property type="entry name" value="MFS general substrate transporter like domains"/>
    <property type="match status" value="1"/>
</dbReference>
<dbReference type="GO" id="GO:0005886">
    <property type="term" value="C:plasma membrane"/>
    <property type="evidence" value="ECO:0007669"/>
    <property type="project" value="UniProtKB-SubCell"/>
</dbReference>
<feature type="transmembrane region" description="Helical" evidence="7">
    <location>
        <begin position="151"/>
        <end position="169"/>
    </location>
</feature>
<dbReference type="EMBL" id="SOCP01000021">
    <property type="protein sequence ID" value="TDV41063.1"/>
    <property type="molecule type" value="Genomic_DNA"/>
</dbReference>
<dbReference type="InterPro" id="IPR036259">
    <property type="entry name" value="MFS_trans_sf"/>
</dbReference>
<feature type="transmembrane region" description="Helical" evidence="7">
    <location>
        <begin position="213"/>
        <end position="233"/>
    </location>
</feature>
<feature type="transmembrane region" description="Helical" evidence="7">
    <location>
        <begin position="117"/>
        <end position="139"/>
    </location>
</feature>
<dbReference type="Proteomes" id="UP000294927">
    <property type="component" value="Unassembled WGS sequence"/>
</dbReference>
<comment type="caution">
    <text evidence="9">The sequence shown here is derived from an EMBL/GenBank/DDBJ whole genome shotgun (WGS) entry which is preliminary data.</text>
</comment>
<evidence type="ECO:0000256" key="4">
    <source>
        <dbReference type="ARBA" id="ARBA00022692"/>
    </source>
</evidence>
<evidence type="ECO:0000256" key="3">
    <source>
        <dbReference type="ARBA" id="ARBA00022475"/>
    </source>
</evidence>
<dbReference type="OrthoDB" id="7375466at2"/>
<keyword evidence="4 7" id="KW-0812">Transmembrane</keyword>
<gene>
    <name evidence="9" type="ORF">CLV71_121129</name>
</gene>
<dbReference type="CDD" id="cd17321">
    <property type="entry name" value="MFS_MMR_MDR_like"/>
    <property type="match status" value="1"/>
</dbReference>
<proteinExistence type="predicted"/>
<feature type="domain" description="Major facilitator superfamily (MFS) profile" evidence="8">
    <location>
        <begin position="26"/>
        <end position="477"/>
    </location>
</feature>
<comment type="subcellular location">
    <subcellularLocation>
        <location evidence="1">Cell membrane</location>
        <topology evidence="1">Multi-pass membrane protein</topology>
    </subcellularLocation>
</comment>
<name>A0A4R7UWA3_9PSEU</name>
<dbReference type="InterPro" id="IPR020846">
    <property type="entry name" value="MFS_dom"/>
</dbReference>